<organism evidence="1 2">
    <name type="scientific">Meloidogyne enterolobii</name>
    <name type="common">Root-knot nematode worm</name>
    <name type="synonym">Meloidogyne mayaguensis</name>
    <dbReference type="NCBI Taxonomy" id="390850"/>
    <lineage>
        <taxon>Eukaryota</taxon>
        <taxon>Metazoa</taxon>
        <taxon>Ecdysozoa</taxon>
        <taxon>Nematoda</taxon>
        <taxon>Chromadorea</taxon>
        <taxon>Rhabditida</taxon>
        <taxon>Tylenchina</taxon>
        <taxon>Tylenchomorpha</taxon>
        <taxon>Tylenchoidea</taxon>
        <taxon>Meloidogynidae</taxon>
        <taxon>Meloidogyninae</taxon>
        <taxon>Meloidogyne</taxon>
    </lineage>
</organism>
<accession>A0ACB0Y2V7</accession>
<gene>
    <name evidence="1" type="ORF">MENTE1834_LOCUS6642</name>
</gene>
<keyword evidence="2" id="KW-1185">Reference proteome</keyword>
<sequence>MCFLSPLCARGVKFKKIKLILIKKVNSLKFQHTHRGLLMLVVVCVLHALLDGGLQHALQQVVVFNMLFWMVAFNMLFWMVAFNMLFWMVVFDMLFWMVVFNMLFWMVVQLQWMFGDVCRLNTMDVNMDGLVNMLYGGRRCGRFFNKK</sequence>
<proteinExistence type="predicted"/>
<name>A0ACB0Y2V7_MELEN</name>
<evidence type="ECO:0000313" key="2">
    <source>
        <dbReference type="Proteomes" id="UP001497535"/>
    </source>
</evidence>
<protein>
    <submittedName>
        <fullName evidence="1">Uncharacterized protein</fullName>
    </submittedName>
</protein>
<comment type="caution">
    <text evidence="1">The sequence shown here is derived from an EMBL/GenBank/DDBJ whole genome shotgun (WGS) entry which is preliminary data.</text>
</comment>
<evidence type="ECO:0000313" key="1">
    <source>
        <dbReference type="EMBL" id="CAK5028558.1"/>
    </source>
</evidence>
<dbReference type="Proteomes" id="UP001497535">
    <property type="component" value="Unassembled WGS sequence"/>
</dbReference>
<reference evidence="1" key="1">
    <citation type="submission" date="2023-11" db="EMBL/GenBank/DDBJ databases">
        <authorList>
            <person name="Poullet M."/>
        </authorList>
    </citation>
    <scope>NUCLEOTIDE SEQUENCE</scope>
    <source>
        <strain evidence="1">E1834</strain>
    </source>
</reference>
<dbReference type="EMBL" id="CAVMJV010000005">
    <property type="protein sequence ID" value="CAK5028558.1"/>
    <property type="molecule type" value="Genomic_DNA"/>
</dbReference>